<dbReference type="SUPFAM" id="SSF52540">
    <property type="entry name" value="P-loop containing nucleoside triphosphate hydrolases"/>
    <property type="match status" value="1"/>
</dbReference>
<dbReference type="PIRSF" id="PIRSF028756">
    <property type="entry name" value="PPK2_prd"/>
    <property type="match status" value="1"/>
</dbReference>
<dbReference type="PANTHER" id="PTHR34383:SF1">
    <property type="entry name" value="ADP-POLYPHOSPHATE PHOSPHOTRANSFERASE"/>
    <property type="match status" value="1"/>
</dbReference>
<evidence type="ECO:0000256" key="1">
    <source>
        <dbReference type="ARBA" id="ARBA00009924"/>
    </source>
</evidence>
<dbReference type="GO" id="GO:0008976">
    <property type="term" value="F:polyphosphate kinase activity"/>
    <property type="evidence" value="ECO:0007669"/>
    <property type="project" value="UniProtKB-UniRule"/>
</dbReference>
<dbReference type="Pfam" id="PF03976">
    <property type="entry name" value="PPK2"/>
    <property type="match status" value="1"/>
</dbReference>
<reference evidence="8" key="1">
    <citation type="submission" date="2015-07" db="EMBL/GenBank/DDBJ databases">
        <title>Discovery of a poly(ethylene terephthalate assimilation.</title>
        <authorList>
            <person name="Yoshida S."/>
            <person name="Hiraga K."/>
            <person name="Takehana T."/>
            <person name="Taniguchi I."/>
            <person name="Yamaji H."/>
            <person name="Maeda Y."/>
            <person name="Toyohara K."/>
            <person name="Miyamoto K."/>
            <person name="Kimura Y."/>
            <person name="Oda K."/>
        </authorList>
    </citation>
    <scope>NUCLEOTIDE SEQUENCE [LARGE SCALE GENOMIC DNA]</scope>
    <source>
        <strain evidence="8">NBRC 110686 / TISTR 2288 / 201-F6</strain>
    </source>
</reference>
<keyword evidence="2 4" id="KW-0808">Transferase</keyword>
<dbReference type="EC" id="2.7.4.-" evidence="4"/>
<evidence type="ECO:0000259" key="6">
    <source>
        <dbReference type="Pfam" id="PF03976"/>
    </source>
</evidence>
<comment type="function">
    <text evidence="4">Uses inorganic polyphosphate (polyP) as a donor to convert GDP to GTP or ADP to ATP.</text>
</comment>
<dbReference type="InterPro" id="IPR022486">
    <property type="entry name" value="PPK2_PA0141"/>
</dbReference>
<keyword evidence="8" id="KW-1185">Reference proteome</keyword>
<dbReference type="InterPro" id="IPR022488">
    <property type="entry name" value="PPK2-related"/>
</dbReference>
<dbReference type="RefSeq" id="WP_082367844.1">
    <property type="nucleotide sequence ID" value="NZ_BBYR01000006.1"/>
</dbReference>
<comment type="caution">
    <text evidence="7">The sequence shown here is derived from an EMBL/GenBank/DDBJ whole genome shotgun (WGS) entry which is preliminary data.</text>
</comment>
<sequence length="290" mass="33536">MSKKHKKQDKHDKIGSGADSAGGAAAPRPDDATPSDRSLSREEYEAQLHVLQVELVKLQRHFIRCQDRILVVLEGRDAAGKDGSIKRIVEYLSPRETRVVALGKPSDRERSGWYFQRYVPHLPVAEELVLFNRSWYNRAGVEHVMGFCTKEQHEEFMHSVPKFEEMLVGSGIKLLKYYLDVSKDEQVRRLEERRRDPLKQWKSSPIDAVAVRHWKAYSAARDAMLMRTHTATAPWRIVRADNKRLARLNLMRDILSRLHYAGRKDKLVRPDPDIVFEFSPDCLEAGRLAR</sequence>
<dbReference type="Proteomes" id="UP000037660">
    <property type="component" value="Unassembled WGS sequence"/>
</dbReference>
<evidence type="ECO:0000256" key="3">
    <source>
        <dbReference type="ARBA" id="ARBA00022777"/>
    </source>
</evidence>
<reference evidence="7 8" key="2">
    <citation type="journal article" date="2016" name="Science">
        <title>A bacterium that degrades and assimilates poly(ethylene terephthalate).</title>
        <authorList>
            <person name="Yoshida S."/>
            <person name="Hiraga K."/>
            <person name="Takehana T."/>
            <person name="Taniguchi I."/>
            <person name="Yamaji H."/>
            <person name="Maeda Y."/>
            <person name="Toyohara K."/>
            <person name="Miyamoto K."/>
            <person name="Kimura Y."/>
            <person name="Oda K."/>
        </authorList>
    </citation>
    <scope>NUCLEOTIDE SEQUENCE [LARGE SCALE GENOMIC DNA]</scope>
    <source>
        <strain evidence="8">NBRC 110686 / TISTR 2288 / 201-F6</strain>
    </source>
</reference>
<proteinExistence type="inferred from homology"/>
<evidence type="ECO:0000313" key="8">
    <source>
        <dbReference type="Proteomes" id="UP000037660"/>
    </source>
</evidence>
<dbReference type="EMBL" id="BBYR01000006">
    <property type="protein sequence ID" value="GAP34142.1"/>
    <property type="molecule type" value="Genomic_DNA"/>
</dbReference>
<dbReference type="InterPro" id="IPR027417">
    <property type="entry name" value="P-loop_NTPase"/>
</dbReference>
<dbReference type="Gene3D" id="3.40.50.300">
    <property type="entry name" value="P-loop containing nucleotide triphosphate hydrolases"/>
    <property type="match status" value="1"/>
</dbReference>
<comment type="subunit">
    <text evidence="4">Homotetramer.</text>
</comment>
<dbReference type="OrthoDB" id="9775224at2"/>
<evidence type="ECO:0000256" key="2">
    <source>
        <dbReference type="ARBA" id="ARBA00022679"/>
    </source>
</evidence>
<feature type="compositionally biased region" description="Low complexity" evidence="5">
    <location>
        <begin position="15"/>
        <end position="27"/>
    </location>
</feature>
<keyword evidence="3 4" id="KW-0418">Kinase</keyword>
<gene>
    <name evidence="7" type="ORF">ISF6_3921</name>
</gene>
<dbReference type="GO" id="GO:0006793">
    <property type="term" value="P:phosphorus metabolic process"/>
    <property type="evidence" value="ECO:0007669"/>
    <property type="project" value="InterPro"/>
</dbReference>
<dbReference type="STRING" id="1547922.ISF6_3921"/>
<evidence type="ECO:0000313" key="7">
    <source>
        <dbReference type="EMBL" id="GAP34142.1"/>
    </source>
</evidence>
<feature type="region of interest" description="Disordered" evidence="5">
    <location>
        <begin position="1"/>
        <end position="39"/>
    </location>
</feature>
<dbReference type="AlphaFoldDB" id="A0A0K8NUS6"/>
<feature type="domain" description="Polyphosphate kinase-2-related" evidence="6">
    <location>
        <begin position="39"/>
        <end position="264"/>
    </location>
</feature>
<organism evidence="7 8">
    <name type="scientific">Piscinibacter sakaiensis</name>
    <name type="common">Ideonella sakaiensis</name>
    <dbReference type="NCBI Taxonomy" id="1547922"/>
    <lineage>
        <taxon>Bacteria</taxon>
        <taxon>Pseudomonadati</taxon>
        <taxon>Pseudomonadota</taxon>
        <taxon>Betaproteobacteria</taxon>
        <taxon>Burkholderiales</taxon>
        <taxon>Sphaerotilaceae</taxon>
        <taxon>Piscinibacter</taxon>
    </lineage>
</organism>
<protein>
    <recommendedName>
        <fullName evidence="4">ADP/GDP-polyphosphate phosphotransferase</fullName>
        <ecNumber evidence="4">2.7.4.-</ecNumber>
    </recommendedName>
    <alternativeName>
        <fullName evidence="4">Polyphosphate kinase PPK2</fullName>
    </alternativeName>
</protein>
<comment type="similarity">
    <text evidence="1 4">Belongs to the polyphosphate kinase 2 (PPK2) family. Class I subfamily.</text>
</comment>
<dbReference type="InterPro" id="IPR016898">
    <property type="entry name" value="Polyphosphate_phosphotransfera"/>
</dbReference>
<dbReference type="NCBIfam" id="TIGR03707">
    <property type="entry name" value="PPK2_P_aer"/>
    <property type="match status" value="1"/>
</dbReference>
<accession>A0A0K8NUS6</accession>
<evidence type="ECO:0000256" key="4">
    <source>
        <dbReference type="RuleBase" id="RU369062"/>
    </source>
</evidence>
<evidence type="ECO:0000256" key="5">
    <source>
        <dbReference type="SAM" id="MobiDB-lite"/>
    </source>
</evidence>
<dbReference type="PANTHER" id="PTHR34383">
    <property type="entry name" value="POLYPHOSPHATE:AMP PHOSPHOTRANSFERASE-RELATED"/>
    <property type="match status" value="1"/>
</dbReference>
<name>A0A0K8NUS6_PISS1</name>